<dbReference type="GO" id="GO:0019478">
    <property type="term" value="P:D-amino acid catabolic process"/>
    <property type="evidence" value="ECO:0007669"/>
    <property type="project" value="UniProtKB-UniRule"/>
</dbReference>
<dbReference type="FunFam" id="3.50.80.10:FF:000001">
    <property type="entry name" value="D-aminoacyl-tRNA deacylase"/>
    <property type="match status" value="1"/>
</dbReference>
<protein>
    <recommendedName>
        <fullName evidence="2">D-aminoacyl-tRNA deacylase</fullName>
        <shortName evidence="2">DTD</shortName>
        <ecNumber evidence="2">3.1.1.96</ecNumber>
    </recommendedName>
    <alternativeName>
        <fullName evidence="2">Gly-tRNA(Ala) deacylase</fullName>
        <ecNumber evidence="2">3.1.1.-</ecNumber>
    </alternativeName>
</protein>
<evidence type="ECO:0000256" key="2">
    <source>
        <dbReference type="HAMAP-Rule" id="MF_00518"/>
    </source>
</evidence>
<comment type="subcellular location">
    <subcellularLocation>
        <location evidence="2">Cytoplasm</location>
    </subcellularLocation>
</comment>
<dbReference type="PANTHER" id="PTHR10472">
    <property type="entry name" value="D-TYROSYL-TRNA TYR DEACYLASE"/>
    <property type="match status" value="1"/>
</dbReference>
<comment type="catalytic activity">
    <reaction evidence="2">
        <text>glycyl-tRNA(Ala) + H2O = tRNA(Ala) + glycine + H(+)</text>
        <dbReference type="Rhea" id="RHEA:53744"/>
        <dbReference type="Rhea" id="RHEA-COMP:9657"/>
        <dbReference type="Rhea" id="RHEA-COMP:13640"/>
        <dbReference type="ChEBI" id="CHEBI:15377"/>
        <dbReference type="ChEBI" id="CHEBI:15378"/>
        <dbReference type="ChEBI" id="CHEBI:57305"/>
        <dbReference type="ChEBI" id="CHEBI:78442"/>
        <dbReference type="ChEBI" id="CHEBI:78522"/>
    </reaction>
</comment>
<comment type="similarity">
    <text evidence="1 2">Belongs to the DTD family.</text>
</comment>
<comment type="catalytic activity">
    <reaction evidence="2">
        <text>a D-aminoacyl-tRNA + H2O = a tRNA + a D-alpha-amino acid + H(+)</text>
        <dbReference type="Rhea" id="RHEA:13953"/>
        <dbReference type="Rhea" id="RHEA-COMP:10123"/>
        <dbReference type="Rhea" id="RHEA-COMP:10124"/>
        <dbReference type="ChEBI" id="CHEBI:15377"/>
        <dbReference type="ChEBI" id="CHEBI:15378"/>
        <dbReference type="ChEBI" id="CHEBI:59871"/>
        <dbReference type="ChEBI" id="CHEBI:78442"/>
        <dbReference type="ChEBI" id="CHEBI:79333"/>
        <dbReference type="EC" id="3.1.1.96"/>
    </reaction>
</comment>
<dbReference type="RefSeq" id="WP_017452009.1">
    <property type="nucleotide sequence ID" value="NZ_CP008956.1"/>
</dbReference>
<sequence>MIALLQRVSQAAVVVEGQTLGTIGSGLMVLVCAERHDTVTQADALLKKLLAYRVFSDAAGKMNRSVTDVQGGLLLIPQFTLAADTKSGTRPSFTPAAVAELGRQLFDHFVERARAQHGQDRVGTGRFGADMKVSLTNDGPVTFWLQVSPVNPTLPSADMKDMQ</sequence>
<dbReference type="GO" id="GO:0051500">
    <property type="term" value="F:D-tyrosyl-tRNA(Tyr) deacylase activity"/>
    <property type="evidence" value="ECO:0007669"/>
    <property type="project" value="TreeGrafter"/>
</dbReference>
<dbReference type="Gene3D" id="3.50.80.10">
    <property type="entry name" value="D-tyrosyl-tRNA(Tyr) deacylase"/>
    <property type="match status" value="1"/>
</dbReference>
<dbReference type="SUPFAM" id="SSF69500">
    <property type="entry name" value="DTD-like"/>
    <property type="match status" value="1"/>
</dbReference>
<dbReference type="NCBIfam" id="TIGR00256">
    <property type="entry name" value="D-aminoacyl-tRNA deacylase"/>
    <property type="match status" value="1"/>
</dbReference>
<evidence type="ECO:0000313" key="4">
    <source>
        <dbReference type="Proteomes" id="UP000501648"/>
    </source>
</evidence>
<dbReference type="GO" id="GO:0106026">
    <property type="term" value="F:Gly-tRNA(Ala) deacylase activity"/>
    <property type="evidence" value="ECO:0007669"/>
    <property type="project" value="UniProtKB-UniRule"/>
</dbReference>
<accession>A0A6M3ZKE7</accession>
<gene>
    <name evidence="2" type="primary">dtd</name>
    <name evidence="3" type="ORF">C798_02170</name>
</gene>
<keyword evidence="2" id="KW-0694">RNA-binding</keyword>
<reference evidence="3 4" key="1">
    <citation type="journal article" date="2012" name="J. Bacteriol.">
        <title>Genome sequence of the pathogenic Herbaspirillum seropedicae strain Os34, isolated from rice roots.</title>
        <authorList>
            <person name="Ye W."/>
            <person name="Ye S."/>
            <person name="Liu J."/>
            <person name="Chang S."/>
            <person name="Chen M."/>
            <person name="Zhu B."/>
            <person name="Guo L."/>
            <person name="An Q."/>
        </authorList>
    </citation>
    <scope>NUCLEOTIDE SEQUENCE [LARGE SCALE GENOMIC DNA]</scope>
    <source>
        <strain evidence="3 4">Os34</strain>
    </source>
</reference>
<dbReference type="EMBL" id="CP008956">
    <property type="protein sequence ID" value="QJP99076.1"/>
    <property type="molecule type" value="Genomic_DNA"/>
</dbReference>
<evidence type="ECO:0000313" key="3">
    <source>
        <dbReference type="EMBL" id="QJP99076.1"/>
    </source>
</evidence>
<comment type="domain">
    <text evidence="2">A Gly-cisPro motif from one monomer fits into the active site of the other monomer to allow specific chiral rejection of L-amino acids.</text>
</comment>
<keyword evidence="2" id="KW-0820">tRNA-binding</keyword>
<dbReference type="InterPro" id="IPR003732">
    <property type="entry name" value="Daa-tRNA_deacyls_DTD"/>
</dbReference>
<dbReference type="PANTHER" id="PTHR10472:SF5">
    <property type="entry name" value="D-AMINOACYL-TRNA DEACYLASE 1"/>
    <property type="match status" value="1"/>
</dbReference>
<dbReference type="Proteomes" id="UP000501648">
    <property type="component" value="Chromosome"/>
</dbReference>
<keyword evidence="2" id="KW-0963">Cytoplasm</keyword>
<comment type="subunit">
    <text evidence="2">Homodimer.</text>
</comment>
<dbReference type="InterPro" id="IPR023509">
    <property type="entry name" value="DTD-like_sf"/>
</dbReference>
<dbReference type="GO" id="GO:0000049">
    <property type="term" value="F:tRNA binding"/>
    <property type="evidence" value="ECO:0007669"/>
    <property type="project" value="UniProtKB-UniRule"/>
</dbReference>
<dbReference type="HAMAP" id="MF_00518">
    <property type="entry name" value="Deacylase_Dtd"/>
    <property type="match status" value="1"/>
</dbReference>
<dbReference type="EC" id="3.1.1.-" evidence="2"/>
<dbReference type="GO" id="GO:0005737">
    <property type="term" value="C:cytoplasm"/>
    <property type="evidence" value="ECO:0007669"/>
    <property type="project" value="UniProtKB-SubCell"/>
</dbReference>
<organism evidence="3 4">
    <name type="scientific">Herbaspirillum rubrisubalbicans Os34</name>
    <dbReference type="NCBI Taxonomy" id="1235827"/>
    <lineage>
        <taxon>Bacteria</taxon>
        <taxon>Pseudomonadati</taxon>
        <taxon>Pseudomonadota</taxon>
        <taxon>Betaproteobacteria</taxon>
        <taxon>Burkholderiales</taxon>
        <taxon>Oxalobacteraceae</taxon>
        <taxon>Herbaspirillum</taxon>
    </lineage>
</organism>
<evidence type="ECO:0000256" key="1">
    <source>
        <dbReference type="ARBA" id="ARBA00009673"/>
    </source>
</evidence>
<proteinExistence type="inferred from homology"/>
<name>A0A6M3ZKE7_9BURK</name>
<dbReference type="GO" id="GO:0043908">
    <property type="term" value="F:Ser(Gly)-tRNA(Ala) hydrolase activity"/>
    <property type="evidence" value="ECO:0007669"/>
    <property type="project" value="UniProtKB-UniRule"/>
</dbReference>
<comment type="function">
    <text evidence="2">An aminoacyl-tRNA editing enzyme that deacylates mischarged D-aminoacyl-tRNAs. Also deacylates mischarged glycyl-tRNA(Ala), protecting cells against glycine mischarging by AlaRS. Acts via tRNA-based rather than protein-based catalysis; rejects L-amino acids rather than detecting D-amino acids in the active site. By recycling D-aminoacyl-tRNA to D-amino acids and free tRNA molecules, this enzyme counteracts the toxicity associated with the formation of D-aminoacyl-tRNA entities in vivo and helps enforce protein L-homochirality.</text>
</comment>
<dbReference type="AlphaFoldDB" id="A0A6M3ZKE7"/>
<keyword evidence="2" id="KW-0378">Hydrolase</keyword>
<dbReference type="EC" id="3.1.1.96" evidence="2"/>
<feature type="short sequence motif" description="Gly-cisPro motif, important for rejection of L-amino acids" evidence="2">
    <location>
        <begin position="139"/>
        <end position="140"/>
    </location>
</feature>
<dbReference type="Pfam" id="PF02580">
    <property type="entry name" value="Tyr_Deacylase"/>
    <property type="match status" value="1"/>
</dbReference>